<sequence length="334" mass="37321">MEKIKVMISFDIEFNINGAFSNPDNYAPLGAASLVRAHAGQDHGLGFALACLKRYQLRGTFFLETLCSHWFGIAEMKKIAQSIAVDQHDLQLHLHPCWTAFKNPDWKTAVRKKNPDDSIANRSAEELRAIIGDAKKLFVEITDKNPKIFRTGNLEIDRQAFRIFYEQGLKYSSSLGAAGTGYADETLNLHNGVHEIEGITEIPVSCYLSKIPNKGWRLFTIPGSSTKEIEHLLNFAYQHQISPIVILVHASDFSPQSGHSQPQFKPNHFNQDRFEFLCAFLAKNTQRFSTLTFEEFCKETPATTGAAMPALSAPISGALLRILQNNVLPKIGVN</sequence>
<reference evidence="1 2" key="1">
    <citation type="journal article" date="2011" name="Int. J. Syst. Evol. Microbiol.">
        <title>Description of Undibacterium oligocarboniphilum sp. nov., isolated from purified water, and Undibacterium pigrum strain CCUG 49012 as the type strain of Undibacterium parvum sp. nov., and emended descriptions of the genus Undibacterium and the species Undibacterium pigrum.</title>
        <authorList>
            <person name="Eder W."/>
            <person name="Wanner G."/>
            <person name="Ludwig W."/>
            <person name="Busse H.J."/>
            <person name="Ziemke-Kageler F."/>
            <person name="Lang E."/>
        </authorList>
    </citation>
    <scope>NUCLEOTIDE SEQUENCE [LARGE SCALE GENOMIC DNA]</scope>
    <source>
        <strain evidence="1 2">DSM 23061</strain>
    </source>
</reference>
<dbReference type="GO" id="GO:0005975">
    <property type="term" value="P:carbohydrate metabolic process"/>
    <property type="evidence" value="ECO:0007669"/>
    <property type="project" value="InterPro"/>
</dbReference>
<accession>A0A3S9HJE9</accession>
<dbReference type="AlphaFoldDB" id="A0A3S9HJE9"/>
<evidence type="ECO:0000313" key="1">
    <source>
        <dbReference type="EMBL" id="AZP12225.1"/>
    </source>
</evidence>
<dbReference type="InterPro" id="IPR011330">
    <property type="entry name" value="Glyco_hydro/deAcase_b/a-brl"/>
</dbReference>
<dbReference type="RefSeq" id="WP_126127607.1">
    <property type="nucleotide sequence ID" value="NZ_CP034464.1"/>
</dbReference>
<protein>
    <submittedName>
        <fullName evidence="1">Uncharacterized protein</fullName>
    </submittedName>
</protein>
<proteinExistence type="predicted"/>
<dbReference type="Proteomes" id="UP000275663">
    <property type="component" value="Chromosome"/>
</dbReference>
<dbReference type="OrthoDB" id="8597776at2"/>
<gene>
    <name evidence="1" type="ORF">EJN92_09555</name>
</gene>
<dbReference type="EMBL" id="CP034464">
    <property type="protein sequence ID" value="AZP12225.1"/>
    <property type="molecule type" value="Genomic_DNA"/>
</dbReference>
<organism evidence="1 2">
    <name type="scientific">Undibacterium parvum</name>
    <dbReference type="NCBI Taxonomy" id="401471"/>
    <lineage>
        <taxon>Bacteria</taxon>
        <taxon>Pseudomonadati</taxon>
        <taxon>Pseudomonadota</taxon>
        <taxon>Betaproteobacteria</taxon>
        <taxon>Burkholderiales</taxon>
        <taxon>Oxalobacteraceae</taxon>
        <taxon>Undibacterium</taxon>
    </lineage>
</organism>
<dbReference type="SUPFAM" id="SSF88713">
    <property type="entry name" value="Glycoside hydrolase/deacetylase"/>
    <property type="match status" value="1"/>
</dbReference>
<dbReference type="KEGG" id="upv:EJN92_09555"/>
<dbReference type="Gene3D" id="3.20.20.370">
    <property type="entry name" value="Glycoside hydrolase/deacetylase"/>
    <property type="match status" value="1"/>
</dbReference>
<keyword evidence="2" id="KW-1185">Reference proteome</keyword>
<evidence type="ECO:0000313" key="2">
    <source>
        <dbReference type="Proteomes" id="UP000275663"/>
    </source>
</evidence>
<name>A0A3S9HJE9_9BURK</name>